<dbReference type="AlphaFoldDB" id="A0A0S2TDD8"/>
<dbReference type="PANTHER" id="PTHR42240">
    <property type="entry name" value="DUF211 DOMAIN-CONTAINING PROTEIN"/>
    <property type="match status" value="1"/>
</dbReference>
<proteinExistence type="predicted"/>
<sequence length="91" mass="9716">MAIVTRVVLDVLKPHRPNALEFASQLADLDPGYQVNLVVQEVDDKTQSLILSISGAKLDFDEISRNITTMGGSVHSIDEVDVRGGGAEAAP</sequence>
<dbReference type="STRING" id="1748243.Tel_08195"/>
<organism evidence="1 2">
    <name type="scientific">Candidatus Tenderia electrophaga</name>
    <dbReference type="NCBI Taxonomy" id="1748243"/>
    <lineage>
        <taxon>Bacteria</taxon>
        <taxon>Pseudomonadati</taxon>
        <taxon>Pseudomonadota</taxon>
        <taxon>Gammaproteobacteria</taxon>
        <taxon>Candidatus Tenderiales</taxon>
        <taxon>Candidatus Tenderiaceae</taxon>
        <taxon>Candidatus Tenderia</taxon>
    </lineage>
</organism>
<dbReference type="PANTHER" id="PTHR42240:SF1">
    <property type="entry name" value="DUF211 DOMAIN-CONTAINING PROTEIN"/>
    <property type="match status" value="1"/>
</dbReference>
<dbReference type="SUPFAM" id="SSF160363">
    <property type="entry name" value="MTH889-like"/>
    <property type="match status" value="1"/>
</dbReference>
<dbReference type="Pfam" id="PF02680">
    <property type="entry name" value="DUF211"/>
    <property type="match status" value="1"/>
</dbReference>
<dbReference type="InterPro" id="IPR003831">
    <property type="entry name" value="DUF211"/>
</dbReference>
<dbReference type="KEGG" id="tee:Tel_08195"/>
<dbReference type="InterPro" id="IPR023129">
    <property type="entry name" value="MTH889-like_dom_sf"/>
</dbReference>
<dbReference type="Gene3D" id="3.30.70.1340">
    <property type="entry name" value="MTH889-like domain"/>
    <property type="match status" value="1"/>
</dbReference>
<evidence type="ECO:0000313" key="1">
    <source>
        <dbReference type="EMBL" id="ALP53138.1"/>
    </source>
</evidence>
<evidence type="ECO:0008006" key="3">
    <source>
        <dbReference type="Google" id="ProtNLM"/>
    </source>
</evidence>
<protein>
    <recommendedName>
        <fullName evidence="3">DUF211 domain-containing protein</fullName>
    </recommendedName>
</protein>
<keyword evidence="2" id="KW-1185">Reference proteome</keyword>
<name>A0A0S2TDD8_9GAMM</name>
<reference evidence="1" key="1">
    <citation type="submission" date="2015-10" db="EMBL/GenBank/DDBJ databases">
        <title>Description of Candidatus Tenderia electrophaga gen. nov, sp. nov., an Uncultivated Electroautotroph from a Biocathode Enrichment.</title>
        <authorList>
            <person name="Eddie B.J."/>
            <person name="Malanoski A.P."/>
            <person name="Wang Z."/>
            <person name="Hall R.J."/>
            <person name="Oh S.D."/>
            <person name="Heiner C."/>
            <person name="Lin B."/>
            <person name="Strycharz-Glaven S.M."/>
        </authorList>
    </citation>
    <scope>NUCLEOTIDE SEQUENCE [LARGE SCALE GENOMIC DNA]</scope>
    <source>
        <strain evidence="1">NRL1</strain>
    </source>
</reference>
<evidence type="ECO:0000313" key="2">
    <source>
        <dbReference type="Proteomes" id="UP000055136"/>
    </source>
</evidence>
<gene>
    <name evidence="1" type="ORF">Tel_08195</name>
</gene>
<dbReference type="Proteomes" id="UP000055136">
    <property type="component" value="Chromosome"/>
</dbReference>
<dbReference type="EMBL" id="CP013099">
    <property type="protein sequence ID" value="ALP53138.1"/>
    <property type="molecule type" value="Genomic_DNA"/>
</dbReference>
<accession>A0A0S2TDD8</accession>